<dbReference type="Pfam" id="PF00795">
    <property type="entry name" value="CN_hydrolase"/>
    <property type="match status" value="1"/>
</dbReference>
<organism evidence="3 4">
    <name type="scientific">Roseivirga ehrenbergii (strain DSM 102268 / JCM 13514 / KCTC 12282 / NCIMB 14502 / KMM 6017)</name>
    <dbReference type="NCBI Taxonomy" id="279360"/>
    <lineage>
        <taxon>Bacteria</taxon>
        <taxon>Pseudomonadati</taxon>
        <taxon>Bacteroidota</taxon>
        <taxon>Cytophagia</taxon>
        <taxon>Cytophagales</taxon>
        <taxon>Roseivirgaceae</taxon>
        <taxon>Roseivirga</taxon>
    </lineage>
</organism>
<gene>
    <name evidence="3" type="ORF">MB14_14945</name>
</gene>
<dbReference type="PROSITE" id="PS50263">
    <property type="entry name" value="CN_HYDROLASE"/>
    <property type="match status" value="1"/>
</dbReference>
<evidence type="ECO:0000313" key="3">
    <source>
        <dbReference type="EMBL" id="KYG81070.1"/>
    </source>
</evidence>
<dbReference type="AlphaFoldDB" id="A0A150XQQ8"/>
<dbReference type="Proteomes" id="UP000075583">
    <property type="component" value="Unassembled WGS sequence"/>
</dbReference>
<dbReference type="PANTHER" id="PTHR43674:SF2">
    <property type="entry name" value="BETA-UREIDOPROPIONASE"/>
    <property type="match status" value="1"/>
</dbReference>
<keyword evidence="1" id="KW-0378">Hydrolase</keyword>
<dbReference type="CDD" id="cd07197">
    <property type="entry name" value="nitrilase"/>
    <property type="match status" value="1"/>
</dbReference>
<dbReference type="STRING" id="279360.MB14_14945"/>
<dbReference type="EMBL" id="LQZQ01000003">
    <property type="protein sequence ID" value="KYG81070.1"/>
    <property type="molecule type" value="Genomic_DNA"/>
</dbReference>
<dbReference type="GO" id="GO:0016746">
    <property type="term" value="F:acyltransferase activity"/>
    <property type="evidence" value="ECO:0007669"/>
    <property type="project" value="UniProtKB-KW"/>
</dbReference>
<dbReference type="InterPro" id="IPR050345">
    <property type="entry name" value="Aliph_Amidase/BUP"/>
</dbReference>
<evidence type="ECO:0000313" key="4">
    <source>
        <dbReference type="Proteomes" id="UP000075583"/>
    </source>
</evidence>
<dbReference type="Gene3D" id="3.60.110.10">
    <property type="entry name" value="Carbon-nitrogen hydrolase"/>
    <property type="match status" value="1"/>
</dbReference>
<dbReference type="RefSeq" id="WP_062589639.1">
    <property type="nucleotide sequence ID" value="NZ_LQZQ01000003.1"/>
</dbReference>
<dbReference type="SUPFAM" id="SSF56317">
    <property type="entry name" value="Carbon-nitrogen hydrolase"/>
    <property type="match status" value="1"/>
</dbReference>
<evidence type="ECO:0000256" key="1">
    <source>
        <dbReference type="ARBA" id="ARBA00022801"/>
    </source>
</evidence>
<dbReference type="GO" id="GO:0050126">
    <property type="term" value="F:N-carbamoylputrescine amidase activity"/>
    <property type="evidence" value="ECO:0007669"/>
    <property type="project" value="TreeGrafter"/>
</dbReference>
<keyword evidence="3" id="KW-0808">Transferase</keyword>
<keyword evidence="4" id="KW-1185">Reference proteome</keyword>
<dbReference type="InterPro" id="IPR036526">
    <property type="entry name" value="C-N_Hydrolase_sf"/>
</dbReference>
<dbReference type="InterPro" id="IPR003010">
    <property type="entry name" value="C-N_Hydrolase"/>
</dbReference>
<accession>A0A150XQQ8</accession>
<dbReference type="GO" id="GO:0033388">
    <property type="term" value="P:putrescine biosynthetic process from arginine"/>
    <property type="evidence" value="ECO:0007669"/>
    <property type="project" value="TreeGrafter"/>
</dbReference>
<reference evidence="3" key="1">
    <citation type="submission" date="2016-01" db="EMBL/GenBank/DDBJ databases">
        <title>Genome sequencing of Roseivirga ehrenbergii KMM 6017.</title>
        <authorList>
            <person name="Selvaratnam C."/>
            <person name="Thevarajoo S."/>
            <person name="Goh K.M."/>
            <person name="Ee R."/>
            <person name="Chan K.-G."/>
            <person name="Chong C.S."/>
        </authorList>
    </citation>
    <scope>NUCLEOTIDE SEQUENCE [LARGE SCALE GENOMIC DNA]</scope>
    <source>
        <strain evidence="3">KMM 6017</strain>
    </source>
</reference>
<sequence length="242" mass="26561">MKICVAQTKPFTGTIEKNIIQHLKLVSLAIEQGVELIIFPELSLTGYEPTLANTLAISKDDARLTVFQEASSEKNITIGVGAPIKTSQGIAISMILFQPNQSIQVYSKGHLHADELPYFISGNNSLILQLNSQKIALAICYEISIPEHSEKAFQNGARLYIASVAKFKSGINKARTELANIAKRYSMNILMANCIGMSDGEECAGKTAAWNKEGEMICELNEVNEGLLIFDNTTQTTEKYLL</sequence>
<keyword evidence="3" id="KW-0012">Acyltransferase</keyword>
<evidence type="ECO:0000259" key="2">
    <source>
        <dbReference type="PROSITE" id="PS50263"/>
    </source>
</evidence>
<comment type="caution">
    <text evidence="3">The sequence shown here is derived from an EMBL/GenBank/DDBJ whole genome shotgun (WGS) entry which is preliminary data.</text>
</comment>
<dbReference type="OrthoDB" id="9803818at2"/>
<proteinExistence type="predicted"/>
<feature type="domain" description="CN hydrolase" evidence="2">
    <location>
        <begin position="1"/>
        <end position="234"/>
    </location>
</feature>
<dbReference type="PANTHER" id="PTHR43674">
    <property type="entry name" value="NITRILASE C965.09-RELATED"/>
    <property type="match status" value="1"/>
</dbReference>
<protein>
    <submittedName>
        <fullName evidence="3">Acyltransferase</fullName>
    </submittedName>
</protein>
<name>A0A150XQQ8_ROSEK</name>